<accession>A0A0C2Y8K4</accession>
<dbReference type="AlphaFoldDB" id="A0A0C2Y8K4"/>
<evidence type="ECO:0000313" key="2">
    <source>
        <dbReference type="Proteomes" id="UP000053424"/>
    </source>
</evidence>
<dbReference type="EMBL" id="KN831798">
    <property type="protein sequence ID" value="KIM37352.1"/>
    <property type="molecule type" value="Genomic_DNA"/>
</dbReference>
<reference evidence="2" key="2">
    <citation type="submission" date="2015-01" db="EMBL/GenBank/DDBJ databases">
        <title>Evolutionary Origins and Diversification of the Mycorrhizal Mutualists.</title>
        <authorList>
            <consortium name="DOE Joint Genome Institute"/>
            <consortium name="Mycorrhizal Genomics Consortium"/>
            <person name="Kohler A."/>
            <person name="Kuo A."/>
            <person name="Nagy L.G."/>
            <person name="Floudas D."/>
            <person name="Copeland A."/>
            <person name="Barry K.W."/>
            <person name="Cichocki N."/>
            <person name="Veneault-Fourrey C."/>
            <person name="LaButti K."/>
            <person name="Lindquist E.A."/>
            <person name="Lipzen A."/>
            <person name="Lundell T."/>
            <person name="Morin E."/>
            <person name="Murat C."/>
            <person name="Riley R."/>
            <person name="Ohm R."/>
            <person name="Sun H."/>
            <person name="Tunlid A."/>
            <person name="Henrissat B."/>
            <person name="Grigoriev I.V."/>
            <person name="Hibbett D.S."/>
            <person name="Martin F."/>
        </authorList>
    </citation>
    <scope>NUCLEOTIDE SEQUENCE [LARGE SCALE GENOMIC DNA]</scope>
    <source>
        <strain evidence="2">h7</strain>
    </source>
</reference>
<organism evidence="1 2">
    <name type="scientific">Hebeloma cylindrosporum</name>
    <dbReference type="NCBI Taxonomy" id="76867"/>
    <lineage>
        <taxon>Eukaryota</taxon>
        <taxon>Fungi</taxon>
        <taxon>Dikarya</taxon>
        <taxon>Basidiomycota</taxon>
        <taxon>Agaricomycotina</taxon>
        <taxon>Agaricomycetes</taxon>
        <taxon>Agaricomycetidae</taxon>
        <taxon>Agaricales</taxon>
        <taxon>Agaricineae</taxon>
        <taxon>Hymenogastraceae</taxon>
        <taxon>Hebeloma</taxon>
    </lineage>
</organism>
<dbReference type="HOGENOM" id="CLU_3014394_0_0_1"/>
<evidence type="ECO:0000313" key="1">
    <source>
        <dbReference type="EMBL" id="KIM37352.1"/>
    </source>
</evidence>
<keyword evidence="2" id="KW-1185">Reference proteome</keyword>
<gene>
    <name evidence="1" type="ORF">M413DRAFT_448635</name>
</gene>
<protein>
    <submittedName>
        <fullName evidence="1">Uncharacterized protein</fullName>
    </submittedName>
</protein>
<name>A0A0C2Y8K4_HEBCY</name>
<sequence length="56" mass="6092">MTNTFDILLHLSAYPPSSTHSQPKLPEPPFAALALSKGSTHALHHIDEPNAEKNAF</sequence>
<reference evidence="1 2" key="1">
    <citation type="submission" date="2014-04" db="EMBL/GenBank/DDBJ databases">
        <authorList>
            <consortium name="DOE Joint Genome Institute"/>
            <person name="Kuo A."/>
            <person name="Gay G."/>
            <person name="Dore J."/>
            <person name="Kohler A."/>
            <person name="Nagy L.G."/>
            <person name="Floudas D."/>
            <person name="Copeland A."/>
            <person name="Barry K.W."/>
            <person name="Cichocki N."/>
            <person name="Veneault-Fourrey C."/>
            <person name="LaButti K."/>
            <person name="Lindquist E.A."/>
            <person name="Lipzen A."/>
            <person name="Lundell T."/>
            <person name="Morin E."/>
            <person name="Murat C."/>
            <person name="Sun H."/>
            <person name="Tunlid A."/>
            <person name="Henrissat B."/>
            <person name="Grigoriev I.V."/>
            <person name="Hibbett D.S."/>
            <person name="Martin F."/>
            <person name="Nordberg H.P."/>
            <person name="Cantor M.N."/>
            <person name="Hua S.X."/>
        </authorList>
    </citation>
    <scope>NUCLEOTIDE SEQUENCE [LARGE SCALE GENOMIC DNA]</scope>
    <source>
        <strain evidence="2">h7</strain>
    </source>
</reference>
<dbReference type="Proteomes" id="UP000053424">
    <property type="component" value="Unassembled WGS sequence"/>
</dbReference>
<proteinExistence type="predicted"/>